<comment type="similarity">
    <text evidence="1">Belongs to the ADP-ribosylglycohydrolase family.</text>
</comment>
<comment type="caution">
    <text evidence="3">The sequence shown here is derived from an EMBL/GenBank/DDBJ whole genome shotgun (WGS) entry which is preliminary data.</text>
</comment>
<name>A0A0F9H981_9ZZZZ</name>
<dbReference type="SUPFAM" id="SSF101478">
    <property type="entry name" value="ADP-ribosylglycohydrolase"/>
    <property type="match status" value="1"/>
</dbReference>
<evidence type="ECO:0000256" key="1">
    <source>
        <dbReference type="ARBA" id="ARBA00010702"/>
    </source>
</evidence>
<dbReference type="Gene3D" id="1.10.4080.10">
    <property type="entry name" value="ADP-ribosylation/Crystallin J1"/>
    <property type="match status" value="1"/>
</dbReference>
<dbReference type="Pfam" id="PF03747">
    <property type="entry name" value="ADP_ribosyl_GH"/>
    <property type="match status" value="1"/>
</dbReference>
<evidence type="ECO:0000256" key="2">
    <source>
        <dbReference type="ARBA" id="ARBA00022801"/>
    </source>
</evidence>
<reference evidence="3" key="1">
    <citation type="journal article" date="2015" name="Nature">
        <title>Complex archaea that bridge the gap between prokaryotes and eukaryotes.</title>
        <authorList>
            <person name="Spang A."/>
            <person name="Saw J.H."/>
            <person name="Jorgensen S.L."/>
            <person name="Zaremba-Niedzwiedzka K."/>
            <person name="Martijn J."/>
            <person name="Lind A.E."/>
            <person name="van Eijk R."/>
            <person name="Schleper C."/>
            <person name="Guy L."/>
            <person name="Ettema T.J."/>
        </authorList>
    </citation>
    <scope>NUCLEOTIDE SEQUENCE</scope>
</reference>
<dbReference type="EMBL" id="LAZR01023529">
    <property type="protein sequence ID" value="KKL78210.1"/>
    <property type="molecule type" value="Genomic_DNA"/>
</dbReference>
<keyword evidence="2" id="KW-0378">Hydrolase</keyword>
<sequence length="331" mass="36197">MLTKDKILGCYWGLAIGDALGMPVEFKSIEGIRSKYGDDGIQKPKENAIWTDDTEMTLALTKSLLLLGKAEKIKDLDEDTIGQAIAEEFINWLDNPGYAPGITTTKSVNFLKVNGAMKWKLSGANDSKGCGTVMRAAPFGLWFANSLTPELSLLDGPFHKLLFNESTRQSEITHGHKSATAAALAGSYAVALAINGVSPDKMINPIEKYCNHIHPDFENAMLRLKTSLVQRKDGTFDTDLKAISYIGQGWVGEEAFAMALYSAIQYTKDIKTCLRTSVNHSGDSDSVACIAGSILGAFHGMSIIPIDWVECLAEKKRMESLVSKVIEFFKK</sequence>
<gene>
    <name evidence="3" type="ORF">LCGC14_2027090</name>
</gene>
<evidence type="ECO:0000313" key="3">
    <source>
        <dbReference type="EMBL" id="KKL78210.1"/>
    </source>
</evidence>
<dbReference type="AlphaFoldDB" id="A0A0F9H981"/>
<dbReference type="InterPro" id="IPR036705">
    <property type="entry name" value="Ribosyl_crysJ1_sf"/>
</dbReference>
<dbReference type="PANTHER" id="PTHR16222:SF24">
    <property type="entry name" value="ADP-RIBOSYLHYDROLASE ARH3"/>
    <property type="match status" value="1"/>
</dbReference>
<dbReference type="PANTHER" id="PTHR16222">
    <property type="entry name" value="ADP-RIBOSYLGLYCOHYDROLASE"/>
    <property type="match status" value="1"/>
</dbReference>
<proteinExistence type="inferred from homology"/>
<organism evidence="3">
    <name type="scientific">marine sediment metagenome</name>
    <dbReference type="NCBI Taxonomy" id="412755"/>
    <lineage>
        <taxon>unclassified sequences</taxon>
        <taxon>metagenomes</taxon>
        <taxon>ecological metagenomes</taxon>
    </lineage>
</organism>
<dbReference type="InterPro" id="IPR050792">
    <property type="entry name" value="ADP-ribosylglycohydrolase"/>
</dbReference>
<evidence type="ECO:0008006" key="4">
    <source>
        <dbReference type="Google" id="ProtNLM"/>
    </source>
</evidence>
<protein>
    <recommendedName>
        <fullName evidence="4">ADP-ribosylglycohydrolase</fullName>
    </recommendedName>
</protein>
<dbReference type="GO" id="GO:0016787">
    <property type="term" value="F:hydrolase activity"/>
    <property type="evidence" value="ECO:0007669"/>
    <property type="project" value="UniProtKB-KW"/>
</dbReference>
<dbReference type="InterPro" id="IPR005502">
    <property type="entry name" value="Ribosyl_crysJ1"/>
</dbReference>
<accession>A0A0F9H981</accession>